<protein>
    <submittedName>
        <fullName evidence="1">Neck protein</fullName>
    </submittedName>
</protein>
<name>A0A0A0YSX9_9CAUD</name>
<keyword evidence="2" id="KW-1185">Reference proteome</keyword>
<dbReference type="RefSeq" id="YP_009147629.1">
    <property type="nucleotide sequence ID" value="NC_027340.1"/>
</dbReference>
<gene>
    <name evidence="1" type="ORF">NW77_117</name>
</gene>
<dbReference type="GeneID" id="24623244"/>
<dbReference type="Proteomes" id="UP000030322">
    <property type="component" value="Segment"/>
</dbReference>
<reference evidence="1 2" key="1">
    <citation type="submission" date="2014-10" db="EMBL/GenBank/DDBJ databases">
        <title>Characterization of a new ViI-like Erwinia amylovora bacteriophage.</title>
        <authorList>
            <person name="Lagonenko A.L."/>
            <person name="Valentovich L.N."/>
        </authorList>
    </citation>
    <scope>NUCLEOTIDE SEQUENCE [LARGE SCALE GENOMIC DNA]</scope>
</reference>
<dbReference type="EMBL" id="KP037007">
    <property type="protein sequence ID" value="AIX13125.1"/>
    <property type="molecule type" value="Genomic_DNA"/>
</dbReference>
<proteinExistence type="predicted"/>
<organism evidence="1 2">
    <name type="scientific">Erwinia phage phiEa2809</name>
    <dbReference type="NCBI Taxonomy" id="1564096"/>
    <lineage>
        <taxon>Viruses</taxon>
        <taxon>Duplodnaviria</taxon>
        <taxon>Heunggongvirae</taxon>
        <taxon>Uroviricota</taxon>
        <taxon>Caudoviricetes</taxon>
        <taxon>Pantevenvirales</taxon>
        <taxon>Ackermannviridae</taxon>
        <taxon>Nezavisimistyvirus</taxon>
        <taxon>Nezavisimistyvirus Ea2809</taxon>
    </lineage>
</organism>
<sequence length="217" mass="25077">MATSKYFNYTNHVGTQKLIEDLVQEMIEQRGVDVRYIPRAIIDPTVIFKQANHSFSEAYDIEMYIAEYTGANSMLWEKFGGLTMQDEVQFQVSRRRWQQVIGNGSAVDQVPQEGDLIYLPISGQLYQVNKSNDDEDFYQFGKYYTFNLQCTLYHYGNEDINTGDGNIDDITLRLEQIDDPDAGEAVYKDNLRDSDNEFADMFEQKLAIDKSKIDFGD</sequence>
<dbReference type="Pfam" id="PF11649">
    <property type="entry name" value="T4_neck-protein"/>
    <property type="match status" value="1"/>
</dbReference>
<dbReference type="OrthoDB" id="5624at10239"/>
<dbReference type="KEGG" id="vg:24623244"/>
<evidence type="ECO:0000313" key="1">
    <source>
        <dbReference type="EMBL" id="AIX13125.1"/>
    </source>
</evidence>
<evidence type="ECO:0000313" key="2">
    <source>
        <dbReference type="Proteomes" id="UP000030322"/>
    </source>
</evidence>
<dbReference type="InterPro" id="IPR021674">
    <property type="entry name" value="Phage_T4_Gp14_neck-protein"/>
</dbReference>
<accession>A0A0A0YSX9</accession>